<feature type="non-terminal residue" evidence="2">
    <location>
        <position position="105"/>
    </location>
</feature>
<dbReference type="InterPro" id="IPR057251">
    <property type="entry name" value="FP_C"/>
</dbReference>
<name>A0A1B6K1G4_9HEMI</name>
<evidence type="ECO:0000259" key="1">
    <source>
        <dbReference type="Pfam" id="PF25298"/>
    </source>
</evidence>
<dbReference type="Pfam" id="PF25298">
    <property type="entry name" value="Baculo_FP_2nd"/>
    <property type="match status" value="1"/>
</dbReference>
<sequence length="105" mass="12605">IPTYNKERIPSVVVQFRERSLRDTLISKFRETKTLNAYQVNKHFPQNQRVYVNEHLSPDNKLFLATLKKKCRELNYAFVWCREGKFFIRKSEGGKVQRVNSFHEI</sequence>
<protein>
    <recommendedName>
        <fullName evidence="1">FP protein C-terminal domain-containing protein</fullName>
    </recommendedName>
</protein>
<feature type="domain" description="FP protein C-terminal" evidence="1">
    <location>
        <begin position="58"/>
        <end position="103"/>
    </location>
</feature>
<gene>
    <name evidence="2" type="ORF">g.56230</name>
</gene>
<proteinExistence type="predicted"/>
<evidence type="ECO:0000313" key="2">
    <source>
        <dbReference type="EMBL" id="JAT05269.1"/>
    </source>
</evidence>
<dbReference type="AlphaFoldDB" id="A0A1B6K1G4"/>
<reference evidence="2" key="1">
    <citation type="submission" date="2015-11" db="EMBL/GenBank/DDBJ databases">
        <title>De novo transcriptome assembly of four potential Pierce s Disease insect vectors from Arizona vineyards.</title>
        <authorList>
            <person name="Tassone E.E."/>
        </authorList>
    </citation>
    <scope>NUCLEOTIDE SEQUENCE</scope>
</reference>
<organism evidence="2">
    <name type="scientific">Homalodisca liturata</name>
    <dbReference type="NCBI Taxonomy" id="320908"/>
    <lineage>
        <taxon>Eukaryota</taxon>
        <taxon>Metazoa</taxon>
        <taxon>Ecdysozoa</taxon>
        <taxon>Arthropoda</taxon>
        <taxon>Hexapoda</taxon>
        <taxon>Insecta</taxon>
        <taxon>Pterygota</taxon>
        <taxon>Neoptera</taxon>
        <taxon>Paraneoptera</taxon>
        <taxon>Hemiptera</taxon>
        <taxon>Auchenorrhyncha</taxon>
        <taxon>Membracoidea</taxon>
        <taxon>Cicadellidae</taxon>
        <taxon>Cicadellinae</taxon>
        <taxon>Proconiini</taxon>
        <taxon>Homalodisca</taxon>
    </lineage>
</organism>
<accession>A0A1B6K1G4</accession>
<dbReference type="EMBL" id="GECU01002438">
    <property type="protein sequence ID" value="JAT05269.1"/>
    <property type="molecule type" value="Transcribed_RNA"/>
</dbReference>
<feature type="non-terminal residue" evidence="2">
    <location>
        <position position="1"/>
    </location>
</feature>